<dbReference type="Gene3D" id="1.25.40.10">
    <property type="entry name" value="Tetratricopeptide repeat domain"/>
    <property type="match status" value="4"/>
</dbReference>
<dbReference type="EMBL" id="OV696693">
    <property type="protein sequence ID" value="CAH1271141.1"/>
    <property type="molecule type" value="Genomic_DNA"/>
</dbReference>
<name>A0A8K0A9G1_BRALA</name>
<dbReference type="OrthoDB" id="626167at2759"/>
<dbReference type="Proteomes" id="UP000838412">
    <property type="component" value="Chromosome 8"/>
</dbReference>
<sequence length="966" mass="109171">MGNFPSSTKTGRRREPRHMEVNVTTVFTPAGASASPDGQQATGSHEDTDAQHPASKLASLDIDELVRLMEKPERRTLQVEPNSATDDRHVKIELETLKAELNTSASTGEKAKQFDLYCQIGDLYRTKLHDLQSALQYYQNMLECSKTLTGDKKEAKSHNRLGLTYDILGMEEEAIRSHKGALEICKVTANNESDICVANKNLASSLALFDQVPGAKTNYESALAVAKETGNKPEQLDIYLKLGDLHIDKLEEPQVSHKYHTEMLALAMELGKRHMEGEAYLRLGIACSALDDDETALDWHLKDLKVKQEEGGKKEEITAHINVGDAYMYLEKTDQATSHLNTALQMAEETGDQQQQMQIHICLGEMHRNQLDSPRTAIQYYEQYLALARQLGDRGAEGTAYNKLGLAHHGIGDHQAALEWYQQILKMREEDGDKKAQISQHINVGYAYLSMEETDQATSHFDTALHMAQQIEDPHGQMQACFCLGDVHMEQLHSPRTAIPYHELYLALTIQLGEKSEEGLAYNRLGQAYYEMSEFGEALGWYQKQLKMGQENGDDAEQINAQSNVGNAYMSLGNTDEATSHFNTALQMAQQTGDQHGQMRVSFYMGEMQRNQLHSPRTSIQYYEQHLALAKQLGDRRQEGAVYNKLGLAHHDIGEHEAAMELYKKTLKIQEEDGDKKSQIILHTNMGDTYRLLGKVDQATSHLNTALQMAQQTGDLHEQLDVYFCLGEMQREQLHSPSASIQHYEQYLALARELGDRRQEGLAYNKLGQAHYEMEEFQEALDWFQKDLKMSQEIGDKEEQIKAHKNLAASFQALGNLDLTTSHYQSAITIAMETGNKQDLADTYLKLGDSHRAHEPQRSHTYYTEMLALAMDLKRKDAERQAYNKLGLTCNEMKDHEAALEWHQKNLTMSEEKEDKMTAHTNVGHSYQALGKADLARSHYQSAMTIAMETGNKQEQKYIAEWLASL</sequence>
<feature type="repeat" description="TPR" evidence="1">
    <location>
        <begin position="438"/>
        <end position="471"/>
    </location>
</feature>
<accession>A0A8K0A9G1</accession>
<feature type="repeat" description="TPR" evidence="1">
    <location>
        <begin position="519"/>
        <end position="552"/>
    </location>
</feature>
<keyword evidence="1" id="KW-0802">TPR repeat</keyword>
<feature type="repeat" description="TPR" evidence="1">
    <location>
        <begin position="317"/>
        <end position="350"/>
    </location>
</feature>
<dbReference type="Pfam" id="PF13424">
    <property type="entry name" value="TPR_12"/>
    <property type="match status" value="4"/>
</dbReference>
<gene>
    <name evidence="3" type="primary">TTC28</name>
    <name evidence="3" type="ORF">BLAG_LOCUS23241</name>
</gene>
<reference evidence="3" key="1">
    <citation type="submission" date="2022-01" db="EMBL/GenBank/DDBJ databases">
        <authorList>
            <person name="Braso-Vives M."/>
        </authorList>
    </citation>
    <scope>NUCLEOTIDE SEQUENCE</scope>
</reference>
<dbReference type="InterPro" id="IPR011990">
    <property type="entry name" value="TPR-like_helical_dom_sf"/>
</dbReference>
<feature type="repeat" description="TPR" evidence="1">
    <location>
        <begin position="559"/>
        <end position="592"/>
    </location>
</feature>
<feature type="repeat" description="TPR" evidence="1">
    <location>
        <begin position="761"/>
        <end position="794"/>
    </location>
</feature>
<evidence type="ECO:0000256" key="2">
    <source>
        <dbReference type="SAM" id="MobiDB-lite"/>
    </source>
</evidence>
<organism evidence="3 4">
    <name type="scientific">Branchiostoma lanceolatum</name>
    <name type="common">Common lancelet</name>
    <name type="synonym">Amphioxus lanceolatum</name>
    <dbReference type="NCBI Taxonomy" id="7740"/>
    <lineage>
        <taxon>Eukaryota</taxon>
        <taxon>Metazoa</taxon>
        <taxon>Chordata</taxon>
        <taxon>Cephalochordata</taxon>
        <taxon>Leptocardii</taxon>
        <taxon>Amphioxiformes</taxon>
        <taxon>Branchiostomatidae</taxon>
        <taxon>Branchiostoma</taxon>
    </lineage>
</organism>
<dbReference type="SUPFAM" id="SSF48452">
    <property type="entry name" value="TPR-like"/>
    <property type="match status" value="5"/>
</dbReference>
<feature type="repeat" description="TPR" evidence="1">
    <location>
        <begin position="640"/>
        <end position="673"/>
    </location>
</feature>
<evidence type="ECO:0000313" key="3">
    <source>
        <dbReference type="EMBL" id="CAH1271141.1"/>
    </source>
</evidence>
<feature type="region of interest" description="Disordered" evidence="2">
    <location>
        <begin position="1"/>
        <end position="57"/>
    </location>
</feature>
<dbReference type="PANTHER" id="PTHR10098">
    <property type="entry name" value="RAPSYN-RELATED"/>
    <property type="match status" value="1"/>
</dbReference>
<keyword evidence="4" id="KW-1185">Reference proteome</keyword>
<dbReference type="Pfam" id="PF13374">
    <property type="entry name" value="TPR_10"/>
    <property type="match status" value="2"/>
</dbReference>
<evidence type="ECO:0000256" key="1">
    <source>
        <dbReference type="PROSITE-ProRule" id="PRU00339"/>
    </source>
</evidence>
<dbReference type="SMART" id="SM00028">
    <property type="entry name" value="TPR"/>
    <property type="match status" value="15"/>
</dbReference>
<feature type="repeat" description="TPR" evidence="1">
    <location>
        <begin position="398"/>
        <end position="431"/>
    </location>
</feature>
<protein>
    <submittedName>
        <fullName evidence="3">TTC28 protein</fullName>
    </submittedName>
</protein>
<dbReference type="AlphaFoldDB" id="A0A8K0A9G1"/>
<evidence type="ECO:0000313" key="4">
    <source>
        <dbReference type="Proteomes" id="UP000838412"/>
    </source>
</evidence>
<dbReference type="InterPro" id="IPR019734">
    <property type="entry name" value="TPR_rpt"/>
</dbReference>
<dbReference type="PROSITE" id="PS50005">
    <property type="entry name" value="TPR"/>
    <property type="match status" value="7"/>
</dbReference>
<proteinExistence type="predicted"/>
<dbReference type="PANTHER" id="PTHR10098:SF106">
    <property type="entry name" value="TETRATRICOPEPTIDE REPEAT PROTEIN 28-LIKE PROTEIN"/>
    <property type="match status" value="1"/>
</dbReference>